<name>A0A451AXV4_9GAMM</name>
<protein>
    <recommendedName>
        <fullName evidence="4">DUF433 domain-containing protein</fullName>
    </recommendedName>
</protein>
<dbReference type="Gene3D" id="1.10.10.10">
    <property type="entry name" value="Winged helix-like DNA-binding domain superfamily/Winged helix DNA-binding domain"/>
    <property type="match status" value="1"/>
</dbReference>
<dbReference type="InterPro" id="IPR009057">
    <property type="entry name" value="Homeodomain-like_sf"/>
</dbReference>
<evidence type="ECO:0008006" key="4">
    <source>
        <dbReference type="Google" id="ProtNLM"/>
    </source>
</evidence>
<dbReference type="InterPro" id="IPR036388">
    <property type="entry name" value="WH-like_DNA-bd_sf"/>
</dbReference>
<organism evidence="3">
    <name type="scientific">Candidatus Kentrum sp. UNK</name>
    <dbReference type="NCBI Taxonomy" id="2126344"/>
    <lineage>
        <taxon>Bacteria</taxon>
        <taxon>Pseudomonadati</taxon>
        <taxon>Pseudomonadota</taxon>
        <taxon>Gammaproteobacteria</taxon>
        <taxon>Candidatus Kentrum</taxon>
    </lineage>
</organism>
<accession>A0A451AXV4</accession>
<dbReference type="EMBL" id="CAADGD010000041">
    <property type="protein sequence ID" value="VFK70880.1"/>
    <property type="molecule type" value="Genomic_DNA"/>
</dbReference>
<sequence>MKGAAYGDDGQGVRTMTPLNRNEYFEFLDADDIRITGARVGIETVLEDYLNAMSPEEIALRYPTLALEQVYATITFYLRNRRERDWAVGSTWNDGDTMPSRRDNNSGILHPPSSVFKP</sequence>
<feature type="region of interest" description="Disordered" evidence="1">
    <location>
        <begin position="89"/>
        <end position="118"/>
    </location>
</feature>
<dbReference type="EMBL" id="CAADFZ010000035">
    <property type="protein sequence ID" value="VFK63649.1"/>
    <property type="molecule type" value="Genomic_DNA"/>
</dbReference>
<reference evidence="3" key="1">
    <citation type="submission" date="2019-02" db="EMBL/GenBank/DDBJ databases">
        <authorList>
            <person name="Gruber-Vodicka R. H."/>
            <person name="Seah K. B. B."/>
        </authorList>
    </citation>
    <scope>NUCLEOTIDE SEQUENCE</scope>
    <source>
        <strain evidence="3">BECK_BY19</strain>
        <strain evidence="2">BECK_BY8</strain>
    </source>
</reference>
<dbReference type="InterPro" id="IPR007367">
    <property type="entry name" value="DUF433"/>
</dbReference>
<evidence type="ECO:0000256" key="1">
    <source>
        <dbReference type="SAM" id="MobiDB-lite"/>
    </source>
</evidence>
<dbReference type="SUPFAM" id="SSF46689">
    <property type="entry name" value="Homeodomain-like"/>
    <property type="match status" value="1"/>
</dbReference>
<evidence type="ECO:0000313" key="3">
    <source>
        <dbReference type="EMBL" id="VFK70880.1"/>
    </source>
</evidence>
<gene>
    <name evidence="2" type="ORF">BECKUNK1418G_GA0071005_103518</name>
    <name evidence="3" type="ORF">BECKUNK1418H_GA0071006_104118</name>
</gene>
<dbReference type="Pfam" id="PF04255">
    <property type="entry name" value="DUF433"/>
    <property type="match status" value="1"/>
</dbReference>
<evidence type="ECO:0000313" key="2">
    <source>
        <dbReference type="EMBL" id="VFK63649.1"/>
    </source>
</evidence>
<dbReference type="AlphaFoldDB" id="A0A451AXV4"/>
<proteinExistence type="predicted"/>